<dbReference type="AlphaFoldDB" id="A0A3N1HHE0"/>
<evidence type="ECO:0000256" key="1">
    <source>
        <dbReference type="SAM" id="Phobius"/>
    </source>
</evidence>
<feature type="domain" description="DUF2231" evidence="2">
    <location>
        <begin position="14"/>
        <end position="141"/>
    </location>
</feature>
<dbReference type="EMBL" id="RJKM01000001">
    <property type="protein sequence ID" value="ROP41920.1"/>
    <property type="molecule type" value="Genomic_DNA"/>
</dbReference>
<dbReference type="RefSeq" id="WP_123746945.1">
    <property type="nucleotide sequence ID" value="NZ_RJKM01000001.1"/>
</dbReference>
<gene>
    <name evidence="3" type="ORF">EDD40_7404</name>
</gene>
<name>A0A3N1HHE0_9PSEU</name>
<dbReference type="OrthoDB" id="147178at2"/>
<dbReference type="Proteomes" id="UP000268727">
    <property type="component" value="Unassembled WGS sequence"/>
</dbReference>
<evidence type="ECO:0000259" key="2">
    <source>
        <dbReference type="Pfam" id="PF09990"/>
    </source>
</evidence>
<protein>
    <submittedName>
        <fullName evidence="3">Putative membrane protein</fullName>
    </submittedName>
</protein>
<feature type="transmembrane region" description="Helical" evidence="1">
    <location>
        <begin position="12"/>
        <end position="33"/>
    </location>
</feature>
<organism evidence="3 4">
    <name type="scientific">Saccharothrix texasensis</name>
    <dbReference type="NCBI Taxonomy" id="103734"/>
    <lineage>
        <taxon>Bacteria</taxon>
        <taxon>Bacillati</taxon>
        <taxon>Actinomycetota</taxon>
        <taxon>Actinomycetes</taxon>
        <taxon>Pseudonocardiales</taxon>
        <taxon>Pseudonocardiaceae</taxon>
        <taxon>Saccharothrix</taxon>
    </lineage>
</organism>
<sequence>MHHRVQIARCAAQPILVISPPGLLTTAVGFDLLRILTHRTEFDVTAAHLIAAGVVMGVLSTAAAWIEWSVSTPPRSPVRQVGRLQALTNVVMLTLFASSWLLRAEQPAWQATGPALALACTGVLVGAIGGWLGGELVERLGAAEHSRTNLPKPVMKPAFRG</sequence>
<dbReference type="InterPro" id="IPR019251">
    <property type="entry name" value="DUF2231_TM"/>
</dbReference>
<keyword evidence="1" id="KW-1133">Transmembrane helix</keyword>
<evidence type="ECO:0000313" key="3">
    <source>
        <dbReference type="EMBL" id="ROP41920.1"/>
    </source>
</evidence>
<keyword evidence="1" id="KW-0472">Membrane</keyword>
<comment type="caution">
    <text evidence="3">The sequence shown here is derived from an EMBL/GenBank/DDBJ whole genome shotgun (WGS) entry which is preliminary data.</text>
</comment>
<reference evidence="3 4" key="1">
    <citation type="submission" date="2018-11" db="EMBL/GenBank/DDBJ databases">
        <title>Sequencing the genomes of 1000 actinobacteria strains.</title>
        <authorList>
            <person name="Klenk H.-P."/>
        </authorList>
    </citation>
    <scope>NUCLEOTIDE SEQUENCE [LARGE SCALE GENOMIC DNA]</scope>
    <source>
        <strain evidence="3 4">DSM 44231</strain>
    </source>
</reference>
<keyword evidence="1" id="KW-0812">Transmembrane</keyword>
<accession>A0A3N1HHE0</accession>
<feature type="transmembrane region" description="Helical" evidence="1">
    <location>
        <begin position="45"/>
        <end position="66"/>
    </location>
</feature>
<feature type="transmembrane region" description="Helical" evidence="1">
    <location>
        <begin position="86"/>
        <end position="103"/>
    </location>
</feature>
<feature type="transmembrane region" description="Helical" evidence="1">
    <location>
        <begin position="115"/>
        <end position="134"/>
    </location>
</feature>
<keyword evidence="4" id="KW-1185">Reference proteome</keyword>
<proteinExistence type="predicted"/>
<evidence type="ECO:0000313" key="4">
    <source>
        <dbReference type="Proteomes" id="UP000268727"/>
    </source>
</evidence>
<dbReference type="Pfam" id="PF09990">
    <property type="entry name" value="DUF2231"/>
    <property type="match status" value="1"/>
</dbReference>